<proteinExistence type="predicted"/>
<name>A0A8J5UMM2_9ASCO</name>
<evidence type="ECO:0000313" key="4">
    <source>
        <dbReference type="Proteomes" id="UP000694255"/>
    </source>
</evidence>
<dbReference type="GO" id="GO:0140469">
    <property type="term" value="P:GCN2-mediated signaling"/>
    <property type="evidence" value="ECO:0007669"/>
    <property type="project" value="TreeGrafter"/>
</dbReference>
<keyword evidence="4" id="KW-1185">Reference proteome</keyword>
<dbReference type="PANTHER" id="PTHR16301:SF25">
    <property type="entry name" value="PROTEIN IMPACT"/>
    <property type="match status" value="1"/>
</dbReference>
<organism evidence="3 4">
    <name type="scientific">[Candida] subhashii</name>
    <dbReference type="NCBI Taxonomy" id="561895"/>
    <lineage>
        <taxon>Eukaryota</taxon>
        <taxon>Fungi</taxon>
        <taxon>Dikarya</taxon>
        <taxon>Ascomycota</taxon>
        <taxon>Saccharomycotina</taxon>
        <taxon>Pichiomycetes</taxon>
        <taxon>Debaryomycetaceae</taxon>
        <taxon>Spathaspora</taxon>
    </lineage>
</organism>
<dbReference type="GO" id="GO:0006446">
    <property type="term" value="P:regulation of translational initiation"/>
    <property type="evidence" value="ECO:0007669"/>
    <property type="project" value="TreeGrafter"/>
</dbReference>
<dbReference type="InterPro" id="IPR020569">
    <property type="entry name" value="UPF0029_Impact_CS"/>
</dbReference>
<feature type="region of interest" description="Disordered" evidence="1">
    <location>
        <begin position="108"/>
        <end position="133"/>
    </location>
</feature>
<dbReference type="CDD" id="cd23822">
    <property type="entry name" value="RWD_ScYIH1-like"/>
    <property type="match status" value="1"/>
</dbReference>
<dbReference type="PANTHER" id="PTHR16301">
    <property type="entry name" value="IMPACT-RELATED"/>
    <property type="match status" value="1"/>
</dbReference>
<dbReference type="InterPro" id="IPR023582">
    <property type="entry name" value="Impact"/>
</dbReference>
<dbReference type="SMART" id="SM00591">
    <property type="entry name" value="RWD"/>
    <property type="match status" value="1"/>
</dbReference>
<dbReference type="EMBL" id="JAGSYN010000143">
    <property type="protein sequence ID" value="KAG7663182.1"/>
    <property type="molecule type" value="Genomic_DNA"/>
</dbReference>
<dbReference type="PROSITE" id="PS00910">
    <property type="entry name" value="UPF0029"/>
    <property type="match status" value="1"/>
</dbReference>
<feature type="domain" description="RWD" evidence="2">
    <location>
        <begin position="8"/>
        <end position="106"/>
    </location>
</feature>
<dbReference type="GeneID" id="73470065"/>
<comment type="caution">
    <text evidence="3">The sequence shown here is derived from an EMBL/GenBank/DDBJ whole genome shotgun (WGS) entry which is preliminary data.</text>
</comment>
<evidence type="ECO:0000256" key="1">
    <source>
        <dbReference type="SAM" id="MobiDB-lite"/>
    </source>
</evidence>
<gene>
    <name evidence="3" type="ORF">J8A68_003264</name>
</gene>
<dbReference type="InterPro" id="IPR001498">
    <property type="entry name" value="Impact_N"/>
</dbReference>
<evidence type="ECO:0000259" key="2">
    <source>
        <dbReference type="PROSITE" id="PS50908"/>
    </source>
</evidence>
<reference evidence="3 4" key="1">
    <citation type="journal article" date="2021" name="DNA Res.">
        <title>Genome analysis of Candida subhashii reveals its hybrid nature and dual mitochondrial genome conformations.</title>
        <authorList>
            <person name="Mixao V."/>
            <person name="Hegedusova E."/>
            <person name="Saus E."/>
            <person name="Pryszcz L.P."/>
            <person name="Cillingova A."/>
            <person name="Nosek J."/>
            <person name="Gabaldon T."/>
        </authorList>
    </citation>
    <scope>NUCLEOTIDE SEQUENCE [LARGE SCALE GENOMIC DNA]</scope>
    <source>
        <strain evidence="3 4">CBS 10753</strain>
    </source>
</reference>
<dbReference type="Proteomes" id="UP000694255">
    <property type="component" value="Unassembled WGS sequence"/>
</dbReference>
<dbReference type="RefSeq" id="XP_049263414.1">
    <property type="nucleotide sequence ID" value="XM_049407101.1"/>
</dbReference>
<dbReference type="AlphaFoldDB" id="A0A8J5UMM2"/>
<protein>
    <recommendedName>
        <fullName evidence="2">RWD domain-containing protein</fullName>
    </recommendedName>
</protein>
<dbReference type="PROSITE" id="PS50908">
    <property type="entry name" value="RWD"/>
    <property type="match status" value="1"/>
</dbReference>
<dbReference type="OrthoDB" id="69641at2759"/>
<dbReference type="Pfam" id="PF01205">
    <property type="entry name" value="Impact_N"/>
    <property type="match status" value="1"/>
</dbReference>
<dbReference type="GO" id="GO:0005737">
    <property type="term" value="C:cytoplasm"/>
    <property type="evidence" value="ECO:0007669"/>
    <property type="project" value="TreeGrafter"/>
</dbReference>
<dbReference type="InterPro" id="IPR006575">
    <property type="entry name" value="RWD_dom"/>
</dbReference>
<sequence>MTVEELHDEVRAIDAIYPDSVTDIAPQIYTFKIPNHECISIQLTFPENYPEESPQLLQIINDNRSRFTDNTYLERNINEILQRAFVPEQVMLFELLTELQEFFDRYVEEHPVPPSPPPEKKKDAEEETVTTAPVKKKESVNLKVEVDPTIGWKQSDPIIDRKSTFIAYARKVSSLEEAQSYLNELITDKKISRATHNISSWRIKTSDGIQFQDCDDDGETAAGGRLLHVLQMMDVWNVIVVVSRWFGGIHLGPDRFKHINSAARDVIIKGQFLDAETNNTKKKKK</sequence>
<evidence type="ECO:0000313" key="3">
    <source>
        <dbReference type="EMBL" id="KAG7663182.1"/>
    </source>
</evidence>
<dbReference type="Pfam" id="PF05773">
    <property type="entry name" value="RWD"/>
    <property type="match status" value="1"/>
</dbReference>
<accession>A0A8J5UMM2</accession>